<reference evidence="1" key="1">
    <citation type="journal article" date="2015" name="Nature">
        <title>Complex archaea that bridge the gap between prokaryotes and eukaryotes.</title>
        <authorList>
            <person name="Spang A."/>
            <person name="Saw J.H."/>
            <person name="Jorgensen S.L."/>
            <person name="Zaremba-Niedzwiedzka K."/>
            <person name="Martijn J."/>
            <person name="Lind A.E."/>
            <person name="van Eijk R."/>
            <person name="Schleper C."/>
            <person name="Guy L."/>
            <person name="Ettema T.J."/>
        </authorList>
    </citation>
    <scope>NUCLEOTIDE SEQUENCE</scope>
</reference>
<comment type="caution">
    <text evidence="1">The sequence shown here is derived from an EMBL/GenBank/DDBJ whole genome shotgun (WGS) entry which is preliminary data.</text>
</comment>
<gene>
    <name evidence="1" type="ORF">LCGC14_1872580</name>
</gene>
<name>A0A0F9IIK5_9ZZZZ</name>
<feature type="non-terminal residue" evidence="1">
    <location>
        <position position="116"/>
    </location>
</feature>
<evidence type="ECO:0000313" key="1">
    <source>
        <dbReference type="EMBL" id="KKL93645.1"/>
    </source>
</evidence>
<dbReference type="AlphaFoldDB" id="A0A0F9IIK5"/>
<dbReference type="EMBL" id="LAZR01019131">
    <property type="protein sequence ID" value="KKL93645.1"/>
    <property type="molecule type" value="Genomic_DNA"/>
</dbReference>
<accession>A0A0F9IIK5</accession>
<protein>
    <submittedName>
        <fullName evidence="1">Uncharacterized protein</fullName>
    </submittedName>
</protein>
<proteinExistence type="predicted"/>
<organism evidence="1">
    <name type="scientific">marine sediment metagenome</name>
    <dbReference type="NCBI Taxonomy" id="412755"/>
    <lineage>
        <taxon>unclassified sequences</taxon>
        <taxon>metagenomes</taxon>
        <taxon>ecological metagenomes</taxon>
    </lineage>
</organism>
<sequence length="116" mass="12201">MAYGTSADVTLLLGGVDTAYFTVANMNIAIVMSDIWVDVINSSASSAKKTLASNIIAAEIMKRGRVTNKLKGLTSDGGTAGRPSRTGSYPDYIPKEALVLLQSKPTPNFPVHSPSV</sequence>